<organism evidence="2 3">
    <name type="scientific">Corynebacterium stationis</name>
    <dbReference type="NCBI Taxonomy" id="1705"/>
    <lineage>
        <taxon>Bacteria</taxon>
        <taxon>Bacillati</taxon>
        <taxon>Actinomycetota</taxon>
        <taxon>Actinomycetes</taxon>
        <taxon>Mycobacteriales</taxon>
        <taxon>Corynebacteriaceae</taxon>
        <taxon>Corynebacterium</taxon>
    </lineage>
</organism>
<dbReference type="EMBL" id="LSTQ01000012">
    <property type="protein sequence ID" value="OAH29652.1"/>
    <property type="molecule type" value="Genomic_DNA"/>
</dbReference>
<dbReference type="Gene3D" id="1.10.10.2840">
    <property type="entry name" value="PucR C-terminal helix-turn-helix domain"/>
    <property type="match status" value="1"/>
</dbReference>
<dbReference type="STRING" id="1705.CA21670_12220"/>
<dbReference type="InterPro" id="IPR025736">
    <property type="entry name" value="PucR_C-HTH_dom"/>
</dbReference>
<proteinExistence type="predicted"/>
<reference evidence="3" key="1">
    <citation type="submission" date="2016-02" db="EMBL/GenBank/DDBJ databases">
        <authorList>
            <person name="Kaur G."/>
            <person name="Nair G.R."/>
            <person name="Mayilraj S."/>
        </authorList>
    </citation>
    <scope>NUCLEOTIDE SEQUENCE [LARGE SCALE GENOMIC DNA]</scope>
    <source>
        <strain evidence="3">GA-15</strain>
    </source>
</reference>
<protein>
    <recommendedName>
        <fullName evidence="1">PucR C-terminal helix-turn-helix domain-containing protein</fullName>
    </recommendedName>
</protein>
<dbReference type="Pfam" id="PF13556">
    <property type="entry name" value="HTH_30"/>
    <property type="match status" value="1"/>
</dbReference>
<dbReference type="InterPro" id="IPR051448">
    <property type="entry name" value="CdaR-like_regulators"/>
</dbReference>
<keyword evidence="3" id="KW-1185">Reference proteome</keyword>
<evidence type="ECO:0000313" key="3">
    <source>
        <dbReference type="Proteomes" id="UP000076947"/>
    </source>
</evidence>
<comment type="caution">
    <text evidence="2">The sequence shown here is derived from an EMBL/GenBank/DDBJ whole genome shotgun (WGS) entry which is preliminary data.</text>
</comment>
<dbReference type="OrthoDB" id="4534407at2"/>
<dbReference type="RefSeq" id="WP_066839422.1">
    <property type="nucleotide sequence ID" value="NZ_CAJUDP010000005.1"/>
</dbReference>
<dbReference type="PANTHER" id="PTHR33744:SF17">
    <property type="entry name" value="CONSERVED PROTEIN"/>
    <property type="match status" value="1"/>
</dbReference>
<sequence>MDSSTPQATPRAAQLGQIQSLVDELASKLQRSVQVDTPAFYAFCSSPQYGEVDNERVFNVLHREPNPEPIPWLVANGVQESRDPVRVPAHKEFDLLPRLCVPLWEGEKLCGHIWLIDSPAISEADLEIITSYRRPIIDLMAARDETFVRRVAEMREIARDVTLGLDGSLAHAVDNNFLPRSGVIRIHQLTIREAAEAAVTTDAPERLMLELLRFRRRRPFLVTDNHDGLTIVERSDDVAASQSLFDALQAASVAVGAQIVSRGTSTINELSGARNTARRASFIATVASLLGQETLTWEDSGAWRLLLGWELTPATVSAISPAAAALIAEGSQFLWETVLEYLDNARNVTATADNLFIHRATLHYRLEKARAVLPQGVLDDGWESTCLHAALRLHAALNTVP</sequence>
<dbReference type="PANTHER" id="PTHR33744">
    <property type="entry name" value="CARBOHYDRATE DIACID REGULATOR"/>
    <property type="match status" value="1"/>
</dbReference>
<dbReference type="AlphaFoldDB" id="A0A177ILE4"/>
<accession>A0A177ILE4</accession>
<evidence type="ECO:0000313" key="2">
    <source>
        <dbReference type="EMBL" id="OAH29652.1"/>
    </source>
</evidence>
<dbReference type="InterPro" id="IPR042070">
    <property type="entry name" value="PucR_C-HTH_sf"/>
</dbReference>
<evidence type="ECO:0000259" key="1">
    <source>
        <dbReference type="Pfam" id="PF13556"/>
    </source>
</evidence>
<gene>
    <name evidence="2" type="ORF">AYJ05_09650</name>
</gene>
<dbReference type="Proteomes" id="UP000076947">
    <property type="component" value="Unassembled WGS sequence"/>
</dbReference>
<name>A0A177ILE4_9CORY</name>
<feature type="domain" description="PucR C-terminal helix-turn-helix" evidence="1">
    <location>
        <begin position="334"/>
        <end position="393"/>
    </location>
</feature>